<accession>A0A1Y6BR21</accession>
<dbReference type="CDD" id="cd01299">
    <property type="entry name" value="Met_dep_hydrolase_A"/>
    <property type="match status" value="1"/>
</dbReference>
<dbReference type="AlphaFoldDB" id="A0A1Y6BR21"/>
<dbReference type="PANTHER" id="PTHR43135">
    <property type="entry name" value="ALPHA-D-RIBOSE 1-METHYLPHOSPHONATE 5-TRIPHOSPHATE DIPHOSPHATASE"/>
    <property type="match status" value="1"/>
</dbReference>
<dbReference type="EMBL" id="FWZX01000006">
    <property type="protein sequence ID" value="SMF16520.1"/>
    <property type="molecule type" value="Genomic_DNA"/>
</dbReference>
<dbReference type="SUPFAM" id="SSF51338">
    <property type="entry name" value="Composite domain of metallo-dependent hydrolases"/>
    <property type="match status" value="1"/>
</dbReference>
<dbReference type="GO" id="GO:0016810">
    <property type="term" value="F:hydrolase activity, acting on carbon-nitrogen (but not peptide) bonds"/>
    <property type="evidence" value="ECO:0007669"/>
    <property type="project" value="InterPro"/>
</dbReference>
<feature type="domain" description="Amidohydrolase-related" evidence="1">
    <location>
        <begin position="54"/>
        <end position="391"/>
    </location>
</feature>
<dbReference type="Gene3D" id="3.20.20.140">
    <property type="entry name" value="Metal-dependent hydrolases"/>
    <property type="match status" value="1"/>
</dbReference>
<organism evidence="2 3">
    <name type="scientific">Tistlia consotensis USBA 355</name>
    <dbReference type="NCBI Taxonomy" id="560819"/>
    <lineage>
        <taxon>Bacteria</taxon>
        <taxon>Pseudomonadati</taxon>
        <taxon>Pseudomonadota</taxon>
        <taxon>Alphaproteobacteria</taxon>
        <taxon>Rhodospirillales</taxon>
        <taxon>Rhodovibrionaceae</taxon>
        <taxon>Tistlia</taxon>
    </lineage>
</organism>
<dbReference type="InterPro" id="IPR051781">
    <property type="entry name" value="Metallo-dep_Hydrolase"/>
</dbReference>
<dbReference type="Pfam" id="PF01979">
    <property type="entry name" value="Amidohydro_1"/>
    <property type="match status" value="1"/>
</dbReference>
<dbReference type="RefSeq" id="WP_085122495.1">
    <property type="nucleotide sequence ID" value="NZ_FWZX01000006.1"/>
</dbReference>
<dbReference type="PANTHER" id="PTHR43135:SF3">
    <property type="entry name" value="ALPHA-D-RIBOSE 1-METHYLPHOSPHONATE 5-TRIPHOSPHATE DIPHOSPHATASE"/>
    <property type="match status" value="1"/>
</dbReference>
<protein>
    <submittedName>
        <fullName evidence="2">Imidazolonepropionase</fullName>
    </submittedName>
</protein>
<dbReference type="Proteomes" id="UP000192917">
    <property type="component" value="Unassembled WGS sequence"/>
</dbReference>
<proteinExistence type="predicted"/>
<dbReference type="STRING" id="560819.SAMN05428998_10652"/>
<reference evidence="2 3" key="1">
    <citation type="submission" date="2017-04" db="EMBL/GenBank/DDBJ databases">
        <authorList>
            <person name="Afonso C.L."/>
            <person name="Miller P.J."/>
            <person name="Scott M.A."/>
            <person name="Spackman E."/>
            <person name="Goraichik I."/>
            <person name="Dimitrov K.M."/>
            <person name="Suarez D.L."/>
            <person name="Swayne D.E."/>
        </authorList>
    </citation>
    <scope>NUCLEOTIDE SEQUENCE [LARGE SCALE GENOMIC DNA]</scope>
    <source>
        <strain evidence="2 3">USBA 355</strain>
    </source>
</reference>
<gene>
    <name evidence="2" type="ORF">SAMN05428998_10652</name>
</gene>
<dbReference type="InterPro" id="IPR006680">
    <property type="entry name" value="Amidohydro-rel"/>
</dbReference>
<dbReference type="InterPro" id="IPR057744">
    <property type="entry name" value="OTAase-like"/>
</dbReference>
<keyword evidence="3" id="KW-1185">Reference proteome</keyword>
<sequence length="407" mass="43050">MSQRLFIGGKVIDGDGKALEGHGVLVSGERIARVAPAAEFEGFAGERVDTAGMTLLPGLIDCHVHLCSGAEADPGSAQAKLSAAQIAMRALERAQTTLAGGITAVRDCGGKDYIEFAVRDACNAGIQLGPTIMASGRMICMTGGHGNRNGRVADGVDEVVKAVREQIHAGCDFVKIMATGGVMTPGVDPQDAHYSPEEMAAGIAEGHRFHRTCASHAQGEEGILNAVRGGIDSIEHGFFLTEKTIEEMMQRGTYLVATLSALRNILGNGHLVQPYVIEKSRKYGEFHVESVKRYYAAGGKMAMGTDAGTPFNKHGENAQELRFLVEVGVKPMDAITIATRNGADLMRLEERGTVTEGKFADLLVVYGDPLADIAAVADPANHALVVKNGRVAADKRASAAEQRRAAE</sequence>
<name>A0A1Y6BR21_9PROT</name>
<evidence type="ECO:0000259" key="1">
    <source>
        <dbReference type="Pfam" id="PF01979"/>
    </source>
</evidence>
<evidence type="ECO:0000313" key="3">
    <source>
        <dbReference type="Proteomes" id="UP000192917"/>
    </source>
</evidence>
<dbReference type="InterPro" id="IPR011059">
    <property type="entry name" value="Metal-dep_hydrolase_composite"/>
</dbReference>
<dbReference type="SUPFAM" id="SSF51556">
    <property type="entry name" value="Metallo-dependent hydrolases"/>
    <property type="match status" value="1"/>
</dbReference>
<evidence type="ECO:0000313" key="2">
    <source>
        <dbReference type="EMBL" id="SMF16520.1"/>
    </source>
</evidence>
<dbReference type="Gene3D" id="2.30.40.10">
    <property type="entry name" value="Urease, subunit C, domain 1"/>
    <property type="match status" value="1"/>
</dbReference>
<dbReference type="InterPro" id="IPR032466">
    <property type="entry name" value="Metal_Hydrolase"/>
</dbReference>